<dbReference type="Proteomes" id="UP000241362">
    <property type="component" value="Unassembled WGS sequence"/>
</dbReference>
<comment type="caution">
    <text evidence="2">The sequence shown here is derived from an EMBL/GenBank/DDBJ whole genome shotgun (WGS) entry which is preliminary data.</text>
</comment>
<keyword evidence="1" id="KW-0812">Transmembrane</keyword>
<reference evidence="2 3" key="1">
    <citation type="submission" date="2018-03" db="EMBL/GenBank/DDBJ databases">
        <title>Rhodobacter blasticus.</title>
        <authorList>
            <person name="Meyer T.E."/>
            <person name="Miller S."/>
            <person name="Lodha T."/>
            <person name="Gandham S."/>
            <person name="Chintalapati S."/>
            <person name="Chintalapati V.R."/>
        </authorList>
    </citation>
    <scope>NUCLEOTIDE SEQUENCE [LARGE SCALE GENOMIC DNA]</scope>
    <source>
        <strain evidence="2 3">DSM 2131</strain>
    </source>
</reference>
<gene>
    <name evidence="2" type="ORF">C5F44_05365</name>
</gene>
<protein>
    <recommendedName>
        <fullName evidence="4">50S ribosomal protein L35</fullName>
    </recommendedName>
</protein>
<name>A0A2T4JC90_FUSBL</name>
<keyword evidence="1" id="KW-0472">Membrane</keyword>
<feature type="transmembrane region" description="Helical" evidence="1">
    <location>
        <begin position="33"/>
        <end position="50"/>
    </location>
</feature>
<accession>A0A2T4JC90</accession>
<organism evidence="2 3">
    <name type="scientific">Fuscovulum blasticum DSM 2131</name>
    <dbReference type="NCBI Taxonomy" id="1188250"/>
    <lineage>
        <taxon>Bacteria</taxon>
        <taxon>Pseudomonadati</taxon>
        <taxon>Pseudomonadota</taxon>
        <taxon>Alphaproteobacteria</taxon>
        <taxon>Rhodobacterales</taxon>
        <taxon>Paracoccaceae</taxon>
        <taxon>Pseudogemmobacter</taxon>
    </lineage>
</organism>
<keyword evidence="3" id="KW-1185">Reference proteome</keyword>
<sequence>MDTDLYLTVGVVLAALTIPSLLSAWTEGRPPRIGAIMLIAAGALIVAALTQKPGGYTFAQATQAMASVVGRYLN</sequence>
<evidence type="ECO:0000313" key="3">
    <source>
        <dbReference type="Proteomes" id="UP000241362"/>
    </source>
</evidence>
<dbReference type="RefSeq" id="WP_107672687.1">
    <property type="nucleotide sequence ID" value="NZ_PZKE01000004.1"/>
</dbReference>
<keyword evidence="1" id="KW-1133">Transmembrane helix</keyword>
<dbReference type="AlphaFoldDB" id="A0A2T4JC90"/>
<evidence type="ECO:0000313" key="2">
    <source>
        <dbReference type="EMBL" id="PTE15437.1"/>
    </source>
</evidence>
<evidence type="ECO:0000256" key="1">
    <source>
        <dbReference type="SAM" id="Phobius"/>
    </source>
</evidence>
<proteinExistence type="predicted"/>
<evidence type="ECO:0008006" key="4">
    <source>
        <dbReference type="Google" id="ProtNLM"/>
    </source>
</evidence>
<dbReference type="EMBL" id="PZKE01000004">
    <property type="protein sequence ID" value="PTE15437.1"/>
    <property type="molecule type" value="Genomic_DNA"/>
</dbReference>